<feature type="domain" description="ART-PolyVal-like" evidence="1">
    <location>
        <begin position="7"/>
        <end position="77"/>
    </location>
</feature>
<organism evidence="2 3">
    <name type="scientific">Ureibacillus galli</name>
    <dbReference type="NCBI Taxonomy" id="2762222"/>
    <lineage>
        <taxon>Bacteria</taxon>
        <taxon>Bacillati</taxon>
        <taxon>Bacillota</taxon>
        <taxon>Bacilli</taxon>
        <taxon>Bacillales</taxon>
        <taxon>Caryophanaceae</taxon>
        <taxon>Ureibacillus</taxon>
    </lineage>
</organism>
<gene>
    <name evidence="2" type="ORF">H9636_18420</name>
</gene>
<dbReference type="Proteomes" id="UP000640930">
    <property type="component" value="Unassembled WGS sequence"/>
</dbReference>
<dbReference type="EMBL" id="JACSQA010000048">
    <property type="protein sequence ID" value="MBD8028613.1"/>
    <property type="molecule type" value="Genomic_DNA"/>
</dbReference>
<reference evidence="2 3" key="1">
    <citation type="submission" date="2020-08" db="EMBL/GenBank/DDBJ databases">
        <title>A Genomic Blueprint of the Chicken Gut Microbiome.</title>
        <authorList>
            <person name="Gilroy R."/>
            <person name="Ravi A."/>
            <person name="Getino M."/>
            <person name="Pursley I."/>
            <person name="Horton D.L."/>
            <person name="Alikhan N.-F."/>
            <person name="Baker D."/>
            <person name="Gharbi K."/>
            <person name="Hall N."/>
            <person name="Watson M."/>
            <person name="Adriaenssens E.M."/>
            <person name="Foster-Nyarko E."/>
            <person name="Jarju S."/>
            <person name="Secka A."/>
            <person name="Antonio M."/>
            <person name="Oren A."/>
            <person name="Chaudhuri R."/>
            <person name="La Ragione R.M."/>
            <person name="Hildebrand F."/>
            <person name="Pallen M.J."/>
        </authorList>
    </citation>
    <scope>NUCLEOTIDE SEQUENCE [LARGE SCALE GENOMIC DNA]</scope>
    <source>
        <strain evidence="2 3">Re31</strain>
    </source>
</reference>
<evidence type="ECO:0000313" key="3">
    <source>
        <dbReference type="Proteomes" id="UP000640930"/>
    </source>
</evidence>
<keyword evidence="3" id="KW-1185">Reference proteome</keyword>
<accession>A0ABR8XHC8</accession>
<dbReference type="Gene3D" id="3.90.228.10">
    <property type="match status" value="1"/>
</dbReference>
<name>A0ABR8XHC8_9BACL</name>
<dbReference type="InterPro" id="IPR049522">
    <property type="entry name" value="ART-PolyVal_dom"/>
</dbReference>
<proteinExistence type="predicted"/>
<protein>
    <recommendedName>
        <fullName evidence="1">ART-PolyVal-like domain-containing protein</fullName>
    </recommendedName>
</protein>
<dbReference type="SUPFAM" id="SSF56399">
    <property type="entry name" value="ADP-ribosylation"/>
    <property type="match status" value="1"/>
</dbReference>
<comment type="caution">
    <text evidence="2">The sequence shown here is derived from an EMBL/GenBank/DDBJ whole genome shotgun (WGS) entry which is preliminary data.</text>
</comment>
<dbReference type="RefSeq" id="WP_191709006.1">
    <property type="nucleotide sequence ID" value="NZ_JACSQA010000048.1"/>
</dbReference>
<evidence type="ECO:0000259" key="1">
    <source>
        <dbReference type="Pfam" id="PF18760"/>
    </source>
</evidence>
<evidence type="ECO:0000313" key="2">
    <source>
        <dbReference type="EMBL" id="MBD8028613.1"/>
    </source>
</evidence>
<dbReference type="Pfam" id="PF18760">
    <property type="entry name" value="ART-PolyVal"/>
    <property type="match status" value="1"/>
</dbReference>
<sequence length="115" mass="13358">MTKRINAYHGSQQYFTEFSLEYAGKAHGLTWGDGIYFADDVSYAKRYAKGNGYLYKVTLEYEESDGSVIEKIVPFLNEQQQIYIVRNPAVITIEEIEGIGRKRRFSLWWLTTISN</sequence>